<name>A0ABQ4Z5W9_9ASTR</name>
<proteinExistence type="predicted"/>
<organism evidence="2 3">
    <name type="scientific">Tanacetum coccineum</name>
    <dbReference type="NCBI Taxonomy" id="301880"/>
    <lineage>
        <taxon>Eukaryota</taxon>
        <taxon>Viridiplantae</taxon>
        <taxon>Streptophyta</taxon>
        <taxon>Embryophyta</taxon>
        <taxon>Tracheophyta</taxon>
        <taxon>Spermatophyta</taxon>
        <taxon>Magnoliopsida</taxon>
        <taxon>eudicotyledons</taxon>
        <taxon>Gunneridae</taxon>
        <taxon>Pentapetalae</taxon>
        <taxon>asterids</taxon>
        <taxon>campanulids</taxon>
        <taxon>Asterales</taxon>
        <taxon>Asteraceae</taxon>
        <taxon>Asteroideae</taxon>
        <taxon>Anthemideae</taxon>
        <taxon>Anthemidinae</taxon>
        <taxon>Tanacetum</taxon>
    </lineage>
</organism>
<protein>
    <submittedName>
        <fullName evidence="2">Uncharacterized protein</fullName>
    </submittedName>
</protein>
<gene>
    <name evidence="2" type="ORF">Tco_0752110</name>
</gene>
<evidence type="ECO:0000313" key="2">
    <source>
        <dbReference type="EMBL" id="GJS85569.1"/>
    </source>
</evidence>
<reference evidence="2" key="1">
    <citation type="journal article" date="2022" name="Int. J. Mol. Sci.">
        <title>Draft Genome of Tanacetum Coccineum: Genomic Comparison of Closely Related Tanacetum-Family Plants.</title>
        <authorList>
            <person name="Yamashiro T."/>
            <person name="Shiraishi A."/>
            <person name="Nakayama K."/>
            <person name="Satake H."/>
        </authorList>
    </citation>
    <scope>NUCLEOTIDE SEQUENCE</scope>
</reference>
<dbReference type="EMBL" id="BQNB010011059">
    <property type="protein sequence ID" value="GJS85569.1"/>
    <property type="molecule type" value="Genomic_DNA"/>
</dbReference>
<feature type="region of interest" description="Disordered" evidence="1">
    <location>
        <begin position="167"/>
        <end position="197"/>
    </location>
</feature>
<sequence length="197" mass="22272">MKIMKLRQNAVKNPRQNAMEYGLQAKRNGVLEQNAVMLKQNAMMNEILPDLATNQQFNMSKYIFDAMVKHLDRGVKFLLYQRFLQAFINQQLVLLAGEAVTTASIDDSVVPTTNEEITLAQTLIQIKAAKPKEPSEFRVSQETQLQGSKDKGKARGLFMYMKARKEGSKVLEKTPKVAEKDAWNEEAAGKKPAERNP</sequence>
<dbReference type="Proteomes" id="UP001151760">
    <property type="component" value="Unassembled WGS sequence"/>
</dbReference>
<keyword evidence="3" id="KW-1185">Reference proteome</keyword>
<accession>A0ABQ4Z5W9</accession>
<evidence type="ECO:0000256" key="1">
    <source>
        <dbReference type="SAM" id="MobiDB-lite"/>
    </source>
</evidence>
<comment type="caution">
    <text evidence="2">The sequence shown here is derived from an EMBL/GenBank/DDBJ whole genome shotgun (WGS) entry which is preliminary data.</text>
</comment>
<evidence type="ECO:0000313" key="3">
    <source>
        <dbReference type="Proteomes" id="UP001151760"/>
    </source>
</evidence>
<reference evidence="2" key="2">
    <citation type="submission" date="2022-01" db="EMBL/GenBank/DDBJ databases">
        <authorList>
            <person name="Yamashiro T."/>
            <person name="Shiraishi A."/>
            <person name="Satake H."/>
            <person name="Nakayama K."/>
        </authorList>
    </citation>
    <scope>NUCLEOTIDE SEQUENCE</scope>
</reference>